<sequence length="318" mass="34979">MKTKLIPTGLCTIALLCAAEASADSALKHSIKLVSMTSSESERTGLGVQFDFKDIELGVVNFNARGTYAFDDEIRSQDLMHFGLNTELVTIGDCYEPPLDDDGGPIAVEPGTVPGAATDTPLPSNCPFGSWQLKSELSYETDQDFSNQNTVAGLTAAWAMPSAHESHVFRQFYSLLDFVPSVIRATTGRPGSDDLLLEEPVVSFTAGQVDPQKDTVREQLLGKLDSYYRSAAEISLTTPVAQFDGKDVILAYDYRYFREIDPEAAIEDANLHRSRLSQFSLRMPNDSKRGYAFVGYSSGRLPFGVDDEILQLGWNYQL</sequence>
<dbReference type="EMBL" id="JBHTLR010000005">
    <property type="protein sequence ID" value="MFD1215963.1"/>
    <property type="molecule type" value="Genomic_DNA"/>
</dbReference>
<proteinExistence type="predicted"/>
<keyword evidence="3" id="KW-1185">Reference proteome</keyword>
<evidence type="ECO:0000313" key="2">
    <source>
        <dbReference type="EMBL" id="MFD1215963.1"/>
    </source>
</evidence>
<feature type="chain" id="PRO_5047226688" evidence="1">
    <location>
        <begin position="24"/>
        <end position="318"/>
    </location>
</feature>
<gene>
    <name evidence="2" type="ORF">ACFQ2X_05070</name>
</gene>
<dbReference type="RefSeq" id="WP_230436198.1">
    <property type="nucleotide sequence ID" value="NZ_CP087715.1"/>
</dbReference>
<comment type="caution">
    <text evidence="2">The sequence shown here is derived from an EMBL/GenBank/DDBJ whole genome shotgun (WGS) entry which is preliminary data.</text>
</comment>
<organism evidence="2 3">
    <name type="scientific">Microbulbifer celer</name>
    <dbReference type="NCBI Taxonomy" id="435905"/>
    <lineage>
        <taxon>Bacteria</taxon>
        <taxon>Pseudomonadati</taxon>
        <taxon>Pseudomonadota</taxon>
        <taxon>Gammaproteobacteria</taxon>
        <taxon>Cellvibrionales</taxon>
        <taxon>Microbulbiferaceae</taxon>
        <taxon>Microbulbifer</taxon>
    </lineage>
</organism>
<reference evidence="3" key="1">
    <citation type="journal article" date="2019" name="Int. J. Syst. Evol. Microbiol.">
        <title>The Global Catalogue of Microorganisms (GCM) 10K type strain sequencing project: providing services to taxonomists for standard genome sequencing and annotation.</title>
        <authorList>
            <consortium name="The Broad Institute Genomics Platform"/>
            <consortium name="The Broad Institute Genome Sequencing Center for Infectious Disease"/>
            <person name="Wu L."/>
            <person name="Ma J."/>
        </authorList>
    </citation>
    <scope>NUCLEOTIDE SEQUENCE [LARGE SCALE GENOMIC DNA]</scope>
    <source>
        <strain evidence="3">CCUG 54356</strain>
    </source>
</reference>
<name>A0ABW3U545_9GAMM</name>
<evidence type="ECO:0000256" key="1">
    <source>
        <dbReference type="SAM" id="SignalP"/>
    </source>
</evidence>
<keyword evidence="1" id="KW-0732">Signal</keyword>
<protein>
    <submittedName>
        <fullName evidence="2">Uncharacterized protein</fullName>
    </submittedName>
</protein>
<evidence type="ECO:0000313" key="3">
    <source>
        <dbReference type="Proteomes" id="UP001597264"/>
    </source>
</evidence>
<feature type="signal peptide" evidence="1">
    <location>
        <begin position="1"/>
        <end position="23"/>
    </location>
</feature>
<dbReference type="Proteomes" id="UP001597264">
    <property type="component" value="Unassembled WGS sequence"/>
</dbReference>
<accession>A0ABW3U545</accession>